<gene>
    <name evidence="1" type="ORF">GCM10023094_11250</name>
</gene>
<name>A0ABP8NVA6_9NOCA</name>
<comment type="caution">
    <text evidence="1">The sequence shown here is derived from an EMBL/GenBank/DDBJ whole genome shotgun (WGS) entry which is preliminary data.</text>
</comment>
<dbReference type="Proteomes" id="UP001501183">
    <property type="component" value="Unassembled WGS sequence"/>
</dbReference>
<dbReference type="InterPro" id="IPR003673">
    <property type="entry name" value="CoA-Trfase_fam_III"/>
</dbReference>
<dbReference type="PANTHER" id="PTHR48228">
    <property type="entry name" value="SUCCINYL-COA--D-CITRAMALATE COA-TRANSFERASE"/>
    <property type="match status" value="1"/>
</dbReference>
<protein>
    <submittedName>
        <fullName evidence="1">CaiB/BaiF CoA-transferase family protein</fullName>
    </submittedName>
</protein>
<dbReference type="SUPFAM" id="SSF89796">
    <property type="entry name" value="CoA-transferase family III (CaiB/BaiF)"/>
    <property type="match status" value="1"/>
</dbReference>
<dbReference type="InterPro" id="IPR044855">
    <property type="entry name" value="CoA-Trfase_III_dom3_sf"/>
</dbReference>
<evidence type="ECO:0000313" key="1">
    <source>
        <dbReference type="EMBL" id="GAA4474858.1"/>
    </source>
</evidence>
<dbReference type="InterPro" id="IPR023606">
    <property type="entry name" value="CoA-Trfase_III_dom_1_sf"/>
</dbReference>
<proteinExistence type="predicted"/>
<organism evidence="1 2">
    <name type="scientific">Rhodococcus olei</name>
    <dbReference type="NCBI Taxonomy" id="2161675"/>
    <lineage>
        <taxon>Bacteria</taxon>
        <taxon>Bacillati</taxon>
        <taxon>Actinomycetota</taxon>
        <taxon>Actinomycetes</taxon>
        <taxon>Mycobacteriales</taxon>
        <taxon>Nocardiaceae</taxon>
        <taxon>Rhodococcus</taxon>
    </lineage>
</organism>
<reference evidence="2" key="1">
    <citation type="journal article" date="2019" name="Int. J. Syst. Evol. Microbiol.">
        <title>The Global Catalogue of Microorganisms (GCM) 10K type strain sequencing project: providing services to taxonomists for standard genome sequencing and annotation.</title>
        <authorList>
            <consortium name="The Broad Institute Genomics Platform"/>
            <consortium name="The Broad Institute Genome Sequencing Center for Infectious Disease"/>
            <person name="Wu L."/>
            <person name="Ma J."/>
        </authorList>
    </citation>
    <scope>NUCLEOTIDE SEQUENCE [LARGE SCALE GENOMIC DNA]</scope>
    <source>
        <strain evidence="2">JCM 32206</strain>
    </source>
</reference>
<dbReference type="RefSeq" id="WP_345342790.1">
    <property type="nucleotide sequence ID" value="NZ_BAABFB010000024.1"/>
</dbReference>
<dbReference type="Gene3D" id="3.40.50.10540">
    <property type="entry name" value="Crotonobetainyl-coa:carnitine coa-transferase, domain 1"/>
    <property type="match status" value="1"/>
</dbReference>
<accession>A0ABP8NVA6</accession>
<dbReference type="PANTHER" id="PTHR48228:SF5">
    <property type="entry name" value="ALPHA-METHYLACYL-COA RACEMASE"/>
    <property type="match status" value="1"/>
</dbReference>
<sequence length="407" mass="42879">MTHSTAKPSGPLAGVRVLDLGGLGPGPFAGMVFADLGADLIRIQRPHEVDTLPNPVLDRGKRSIIVDMKSERGVDLIRRLARTADIVIEGFRPGVAERLGVGPAELQSEHPELVYGRITGYGQSGPYSHRAGHDLNYIATSGILDSLGRAGGPPLIPANLVGDFGGGGMLLLVGVLAALTEARATGVGRVVDAAMVEGSSLLWAMMYGFEARGTWGPGRGTNTLDSGAPYYDVYRTSDGHNMAVAALEPQFYAALVSTLGLAVRLSDGALSDKENRAHWPEIREVLTGEFAKRTRAELVELFSAVDACVTPVLSRAEAAVNEQNVSRSTHLVDEEGVVHPSPAPRFGSVDAGSGRVGYSRPTLPGRAVPAGTDTREVLTGIGLSHEEVEELDRAGVVVQRPAYAPTV</sequence>
<evidence type="ECO:0000313" key="2">
    <source>
        <dbReference type="Proteomes" id="UP001501183"/>
    </source>
</evidence>
<dbReference type="Gene3D" id="3.30.1540.10">
    <property type="entry name" value="formyl-coa transferase, domain 3"/>
    <property type="match status" value="1"/>
</dbReference>
<dbReference type="InterPro" id="IPR050509">
    <property type="entry name" value="CoA-transferase_III"/>
</dbReference>
<keyword evidence="2" id="KW-1185">Reference proteome</keyword>
<dbReference type="Pfam" id="PF02515">
    <property type="entry name" value="CoA_transf_3"/>
    <property type="match status" value="1"/>
</dbReference>
<dbReference type="EMBL" id="BAABFB010000024">
    <property type="protein sequence ID" value="GAA4474858.1"/>
    <property type="molecule type" value="Genomic_DNA"/>
</dbReference>